<sequence length="192" mass="20610">MHDTDAPLQLHGKLLVAMPGMGDPRFERSVVYLCAHSDEGAMGLIVNKPMDGLSFYDLLTQLDISRAPGAREIRVHFGGPVEHARGFVLHSGDYGQARETTLRVDSRFAMTATLDVLEDIAGGNGPRQALLALGYAGWGPGQLEDEIQQNGWLTCEAAPDLVFGGTDATKWERAIRSLGIDPLLLSAAAGRA</sequence>
<proteinExistence type="inferred from homology"/>
<evidence type="ECO:0000313" key="4">
    <source>
        <dbReference type="Proteomes" id="UP000295733"/>
    </source>
</evidence>
<comment type="caution">
    <text evidence="3">The sequence shown here is derived from an EMBL/GenBank/DDBJ whole genome shotgun (WGS) entry which is preliminary data.</text>
</comment>
<dbReference type="OrthoDB" id="9807486at2"/>
<organism evidence="3 4">
    <name type="scientific">Rhodovulum adriaticum</name>
    <name type="common">Rhodopseudomonas adriatica</name>
    <dbReference type="NCBI Taxonomy" id="35804"/>
    <lineage>
        <taxon>Bacteria</taxon>
        <taxon>Pseudomonadati</taxon>
        <taxon>Pseudomonadota</taxon>
        <taxon>Alphaproteobacteria</taxon>
        <taxon>Rhodobacterales</taxon>
        <taxon>Paracoccaceae</taxon>
        <taxon>Rhodovulum</taxon>
    </lineage>
</organism>
<dbReference type="SUPFAM" id="SSF143456">
    <property type="entry name" value="VC0467-like"/>
    <property type="match status" value="1"/>
</dbReference>
<dbReference type="PANTHER" id="PTHR30327:SF1">
    <property type="entry name" value="UPF0301 PROTEIN YQGE"/>
    <property type="match status" value="1"/>
</dbReference>
<reference evidence="3 4" key="1">
    <citation type="submission" date="2019-03" db="EMBL/GenBank/DDBJ databases">
        <title>Genomic Encyclopedia of Type Strains, Phase IV (KMG-IV): sequencing the most valuable type-strain genomes for metagenomic binning, comparative biology and taxonomic classification.</title>
        <authorList>
            <person name="Goeker M."/>
        </authorList>
    </citation>
    <scope>NUCLEOTIDE SEQUENCE [LARGE SCALE GENOMIC DNA]</scope>
    <source>
        <strain evidence="3 4">DSM 2781</strain>
    </source>
</reference>
<dbReference type="Proteomes" id="UP000295733">
    <property type="component" value="Unassembled WGS sequence"/>
</dbReference>
<dbReference type="PANTHER" id="PTHR30327">
    <property type="entry name" value="UNCHARACTERIZED PROTEIN YQGE"/>
    <property type="match status" value="1"/>
</dbReference>
<evidence type="ECO:0000256" key="2">
    <source>
        <dbReference type="HAMAP-Rule" id="MF_00758"/>
    </source>
</evidence>
<dbReference type="NCBIfam" id="NF001268">
    <property type="entry name" value="PRK00228.1-4"/>
    <property type="match status" value="1"/>
</dbReference>
<evidence type="ECO:0000313" key="3">
    <source>
        <dbReference type="EMBL" id="TCP21799.1"/>
    </source>
</evidence>
<dbReference type="RefSeq" id="WP_132604267.1">
    <property type="nucleotide sequence ID" value="NZ_NRRP01000012.1"/>
</dbReference>
<dbReference type="Gene3D" id="3.40.1740.10">
    <property type="entry name" value="VC0467-like"/>
    <property type="match status" value="1"/>
</dbReference>
<dbReference type="AlphaFoldDB" id="A0A4R2NJQ9"/>
<dbReference type="HAMAP" id="MF_00758">
    <property type="entry name" value="UPF0301"/>
    <property type="match status" value="1"/>
</dbReference>
<dbReference type="GO" id="GO:0005829">
    <property type="term" value="C:cytosol"/>
    <property type="evidence" value="ECO:0007669"/>
    <property type="project" value="TreeGrafter"/>
</dbReference>
<comment type="similarity">
    <text evidence="1 2">Belongs to the UPF0301 (AlgH) family.</text>
</comment>
<dbReference type="Pfam" id="PF02622">
    <property type="entry name" value="DUF179"/>
    <property type="match status" value="1"/>
</dbReference>
<protein>
    <recommendedName>
        <fullName evidence="2">UPF0301 protein EV656_10951</fullName>
    </recommendedName>
</protein>
<evidence type="ECO:0000256" key="1">
    <source>
        <dbReference type="ARBA" id="ARBA00009600"/>
    </source>
</evidence>
<keyword evidence="4" id="KW-1185">Reference proteome</keyword>
<dbReference type="InterPro" id="IPR003774">
    <property type="entry name" value="AlgH-like"/>
</dbReference>
<dbReference type="EMBL" id="SLXL01000009">
    <property type="protein sequence ID" value="TCP21799.1"/>
    <property type="molecule type" value="Genomic_DNA"/>
</dbReference>
<gene>
    <name evidence="3" type="ORF">EV656_10951</name>
</gene>
<accession>A0A4R2NJQ9</accession>
<name>A0A4R2NJQ9_RHOAD</name>